<reference evidence="1 2" key="1">
    <citation type="journal article" date="2023" name="Arcadia Sci">
        <title>De novo assembly of a long-read Amblyomma americanum tick genome.</title>
        <authorList>
            <person name="Chou S."/>
            <person name="Poskanzer K.E."/>
            <person name="Rollins M."/>
            <person name="Thuy-Boun P.S."/>
        </authorList>
    </citation>
    <scope>NUCLEOTIDE SEQUENCE [LARGE SCALE GENOMIC DNA]</scope>
    <source>
        <strain evidence="1">F_SG_1</strain>
        <tissue evidence="1">Salivary glands</tissue>
    </source>
</reference>
<proteinExistence type="predicted"/>
<gene>
    <name evidence="1" type="ORF">V5799_020345</name>
</gene>
<dbReference type="AlphaFoldDB" id="A0AAQ4EUA6"/>
<keyword evidence="2" id="KW-1185">Reference proteome</keyword>
<organism evidence="1 2">
    <name type="scientific">Amblyomma americanum</name>
    <name type="common">Lone star tick</name>
    <dbReference type="NCBI Taxonomy" id="6943"/>
    <lineage>
        <taxon>Eukaryota</taxon>
        <taxon>Metazoa</taxon>
        <taxon>Ecdysozoa</taxon>
        <taxon>Arthropoda</taxon>
        <taxon>Chelicerata</taxon>
        <taxon>Arachnida</taxon>
        <taxon>Acari</taxon>
        <taxon>Parasitiformes</taxon>
        <taxon>Ixodida</taxon>
        <taxon>Ixodoidea</taxon>
        <taxon>Ixodidae</taxon>
        <taxon>Amblyomminae</taxon>
        <taxon>Amblyomma</taxon>
    </lineage>
</organism>
<dbReference type="Proteomes" id="UP001321473">
    <property type="component" value="Unassembled WGS sequence"/>
</dbReference>
<evidence type="ECO:0000313" key="2">
    <source>
        <dbReference type="Proteomes" id="UP001321473"/>
    </source>
</evidence>
<name>A0AAQ4EUA6_AMBAM</name>
<sequence length="67" mass="7860">MCGIPSSNGKFLFQAVCRQTALRTNLTEKFNFLFKASRKNHQKRLIHKETSQNQPLITTSFEFYYPC</sequence>
<evidence type="ECO:0000313" key="1">
    <source>
        <dbReference type="EMBL" id="KAK8778311.1"/>
    </source>
</evidence>
<protein>
    <submittedName>
        <fullName evidence="1">Uncharacterized protein</fullName>
    </submittedName>
</protein>
<comment type="caution">
    <text evidence="1">The sequence shown here is derived from an EMBL/GenBank/DDBJ whole genome shotgun (WGS) entry which is preliminary data.</text>
</comment>
<accession>A0AAQ4EUA6</accession>
<dbReference type="EMBL" id="JARKHS020010882">
    <property type="protein sequence ID" value="KAK8778311.1"/>
    <property type="molecule type" value="Genomic_DNA"/>
</dbReference>